<keyword evidence="1" id="KW-0472">Membrane</keyword>
<comment type="caution">
    <text evidence="2">The sequence shown here is derived from an EMBL/GenBank/DDBJ whole genome shotgun (WGS) entry which is preliminary data.</text>
</comment>
<keyword evidence="1" id="KW-0812">Transmembrane</keyword>
<evidence type="ECO:0000313" key="3">
    <source>
        <dbReference type="Proteomes" id="UP000253226"/>
    </source>
</evidence>
<dbReference type="AlphaFoldDB" id="A0A367W585"/>
<name>A0A367W585_9PROT</name>
<gene>
    <name evidence="2" type="ORF">TH19_16160</name>
</gene>
<dbReference type="EMBL" id="JPWF01000010">
    <property type="protein sequence ID" value="RCK34761.1"/>
    <property type="molecule type" value="Genomic_DNA"/>
</dbReference>
<organism evidence="2 3">
    <name type="scientific">Thalassospira profundimaris</name>
    <dbReference type="NCBI Taxonomy" id="502049"/>
    <lineage>
        <taxon>Bacteria</taxon>
        <taxon>Pseudomonadati</taxon>
        <taxon>Pseudomonadota</taxon>
        <taxon>Alphaproteobacteria</taxon>
        <taxon>Rhodospirillales</taxon>
        <taxon>Thalassospiraceae</taxon>
        <taxon>Thalassospira</taxon>
    </lineage>
</organism>
<feature type="transmembrane region" description="Helical" evidence="1">
    <location>
        <begin position="20"/>
        <end position="37"/>
    </location>
</feature>
<sequence length="110" mass="12054">MSPKPEPALSLVFELGTETVGITLFVIAELFMTLVLMETVSEHLQSAGQFYLLTICTGFQGVSVRQIAREILIGWAGMEIPGKNVPVPCGHIHKKRSLTNDRDLLGKSDD</sequence>
<dbReference type="Proteomes" id="UP000253226">
    <property type="component" value="Unassembled WGS sequence"/>
</dbReference>
<protein>
    <submittedName>
        <fullName evidence="2">Uncharacterized protein</fullName>
    </submittedName>
</protein>
<keyword evidence="1" id="KW-1133">Transmembrane helix</keyword>
<reference evidence="2 3" key="1">
    <citation type="submission" date="2014-07" db="EMBL/GenBank/DDBJ databases">
        <title>Draft genome sequence of Thalassospira profundimaris 35.</title>
        <authorList>
            <person name="Lai Q."/>
            <person name="Shao Z."/>
        </authorList>
    </citation>
    <scope>NUCLEOTIDE SEQUENCE [LARGE SCALE GENOMIC DNA]</scope>
    <source>
        <strain evidence="2 3">35</strain>
    </source>
</reference>
<evidence type="ECO:0000313" key="2">
    <source>
        <dbReference type="EMBL" id="RCK34761.1"/>
    </source>
</evidence>
<evidence type="ECO:0000256" key="1">
    <source>
        <dbReference type="SAM" id="Phobius"/>
    </source>
</evidence>
<proteinExistence type="predicted"/>
<accession>A0A367W585</accession>